<comment type="caution">
    <text evidence="3">The sequence shown here is derived from an EMBL/GenBank/DDBJ whole genome shotgun (WGS) entry which is preliminary data.</text>
</comment>
<keyword evidence="2" id="KW-0732">Signal</keyword>
<sequence>MLLFTAFMWTATVVVGMSPGKRWHDGSPVFCQAEASPHIVSTDISITSSNSTPMQTTCFPMNYFSGSFRFYSQSEQQRGFTWVEIPSSLQIYTKPDTVSGSLGSVILRPNQPTLVSDIEASDMSVLRIGLQHQTLEDWCWATTAAEYVTLAHPFTMTSTAAQYVTLPYPTVTLPYPSTVTATTTMTRTLTRITTMTRETALSHERLRPRRTRRELATPRGTGRSGLATPRRTGRTSRNAPRSHRWAARVLGVATAMEVDEVEEMNMQCDMWDDAEDYTRNKAAKNYYTY</sequence>
<accession>A0A5B7F605</accession>
<dbReference type="Proteomes" id="UP000324222">
    <property type="component" value="Unassembled WGS sequence"/>
</dbReference>
<protein>
    <submittedName>
        <fullName evidence="3">Uncharacterized protein</fullName>
    </submittedName>
</protein>
<evidence type="ECO:0000256" key="2">
    <source>
        <dbReference type="SAM" id="SignalP"/>
    </source>
</evidence>
<name>A0A5B7F605_PORTR</name>
<gene>
    <name evidence="3" type="ORF">E2C01_034595</name>
</gene>
<organism evidence="3 4">
    <name type="scientific">Portunus trituberculatus</name>
    <name type="common">Swimming crab</name>
    <name type="synonym">Neptunus trituberculatus</name>
    <dbReference type="NCBI Taxonomy" id="210409"/>
    <lineage>
        <taxon>Eukaryota</taxon>
        <taxon>Metazoa</taxon>
        <taxon>Ecdysozoa</taxon>
        <taxon>Arthropoda</taxon>
        <taxon>Crustacea</taxon>
        <taxon>Multicrustacea</taxon>
        <taxon>Malacostraca</taxon>
        <taxon>Eumalacostraca</taxon>
        <taxon>Eucarida</taxon>
        <taxon>Decapoda</taxon>
        <taxon>Pleocyemata</taxon>
        <taxon>Brachyura</taxon>
        <taxon>Eubrachyura</taxon>
        <taxon>Portunoidea</taxon>
        <taxon>Portunidae</taxon>
        <taxon>Portuninae</taxon>
        <taxon>Portunus</taxon>
    </lineage>
</organism>
<dbReference type="AlphaFoldDB" id="A0A5B7F605"/>
<reference evidence="3 4" key="1">
    <citation type="submission" date="2019-05" db="EMBL/GenBank/DDBJ databases">
        <title>Another draft genome of Portunus trituberculatus and its Hox gene families provides insights of decapod evolution.</title>
        <authorList>
            <person name="Jeong J.-H."/>
            <person name="Song I."/>
            <person name="Kim S."/>
            <person name="Choi T."/>
            <person name="Kim D."/>
            <person name="Ryu S."/>
            <person name="Kim W."/>
        </authorList>
    </citation>
    <scope>NUCLEOTIDE SEQUENCE [LARGE SCALE GENOMIC DNA]</scope>
    <source>
        <tissue evidence="3">Muscle</tissue>
    </source>
</reference>
<evidence type="ECO:0000313" key="3">
    <source>
        <dbReference type="EMBL" id="MPC41015.1"/>
    </source>
</evidence>
<feature type="chain" id="PRO_5022661891" evidence="2">
    <location>
        <begin position="17"/>
        <end position="289"/>
    </location>
</feature>
<keyword evidence="4" id="KW-1185">Reference proteome</keyword>
<feature type="signal peptide" evidence="2">
    <location>
        <begin position="1"/>
        <end position="16"/>
    </location>
</feature>
<dbReference type="EMBL" id="VSRR010004891">
    <property type="protein sequence ID" value="MPC41015.1"/>
    <property type="molecule type" value="Genomic_DNA"/>
</dbReference>
<feature type="region of interest" description="Disordered" evidence="1">
    <location>
        <begin position="199"/>
        <end position="243"/>
    </location>
</feature>
<evidence type="ECO:0000313" key="4">
    <source>
        <dbReference type="Proteomes" id="UP000324222"/>
    </source>
</evidence>
<proteinExistence type="predicted"/>
<evidence type="ECO:0000256" key="1">
    <source>
        <dbReference type="SAM" id="MobiDB-lite"/>
    </source>
</evidence>